<reference evidence="2 3" key="1">
    <citation type="submission" date="2019-07" db="EMBL/GenBank/DDBJ databases">
        <title>Genomic Encyclopedia of Type Strains, Phase I: the one thousand microbial genomes (KMG-I) project.</title>
        <authorList>
            <person name="Kyrpides N."/>
        </authorList>
    </citation>
    <scope>NUCLEOTIDE SEQUENCE [LARGE SCALE GENOMIC DNA]</scope>
    <source>
        <strain evidence="2 3">DSM 16647</strain>
    </source>
</reference>
<gene>
    <name evidence="2" type="ORF">LZ11_00660</name>
</gene>
<evidence type="ECO:0000256" key="1">
    <source>
        <dbReference type="SAM" id="Coils"/>
    </source>
</evidence>
<keyword evidence="3" id="KW-1185">Reference proteome</keyword>
<dbReference type="Proteomes" id="UP000322294">
    <property type="component" value="Unassembled WGS sequence"/>
</dbReference>
<dbReference type="InterPro" id="IPR019644">
    <property type="entry name" value="DUF2508"/>
</dbReference>
<comment type="caution">
    <text evidence="2">The sequence shown here is derived from an EMBL/GenBank/DDBJ whole genome shotgun (WGS) entry which is preliminary data.</text>
</comment>
<protein>
    <submittedName>
        <fullName evidence="2">Uncharacterized protein DUF2508</fullName>
    </submittedName>
</protein>
<dbReference type="RefSeq" id="WP_148866466.1">
    <property type="nucleotide sequence ID" value="NZ_VNHO01000005.1"/>
</dbReference>
<proteinExistence type="predicted"/>
<dbReference type="AlphaFoldDB" id="A0A5S5AYW3"/>
<dbReference type="EMBL" id="VNHO01000005">
    <property type="protein sequence ID" value="TYP57667.1"/>
    <property type="molecule type" value="Genomic_DNA"/>
</dbReference>
<dbReference type="Pfam" id="PF10704">
    <property type="entry name" value="DUF2508"/>
    <property type="match status" value="1"/>
</dbReference>
<accession>A0A5S5AYW3</accession>
<organism evidence="2 3">
    <name type="scientific">Thermosediminibacter litoriperuensis</name>
    <dbReference type="NCBI Taxonomy" id="291989"/>
    <lineage>
        <taxon>Bacteria</taxon>
        <taxon>Bacillati</taxon>
        <taxon>Bacillota</taxon>
        <taxon>Clostridia</taxon>
        <taxon>Thermosediminibacterales</taxon>
        <taxon>Thermosediminibacteraceae</taxon>
        <taxon>Thermosediminibacter</taxon>
    </lineage>
</organism>
<keyword evidence="1" id="KW-0175">Coiled coil</keyword>
<sequence>MKKEFNGGSSELERHLIEEIEKARQEMQLAEKAFQWVQNDPAEVDAALSRMEAALARYNSLIKQAKDMGITIDKITMYSQLLQ</sequence>
<dbReference type="OrthoDB" id="1730250at2"/>
<name>A0A5S5AYW3_9FIRM</name>
<feature type="coiled-coil region" evidence="1">
    <location>
        <begin position="13"/>
        <end position="68"/>
    </location>
</feature>
<evidence type="ECO:0000313" key="3">
    <source>
        <dbReference type="Proteomes" id="UP000322294"/>
    </source>
</evidence>
<evidence type="ECO:0000313" key="2">
    <source>
        <dbReference type="EMBL" id="TYP57667.1"/>
    </source>
</evidence>